<accession>A0A6V7FHF7</accession>
<feature type="region of interest" description="Disordered" evidence="1">
    <location>
        <begin position="96"/>
        <end position="120"/>
    </location>
</feature>
<evidence type="ECO:0000313" key="2">
    <source>
        <dbReference type="EMBL" id="CAD0362961.1"/>
    </source>
</evidence>
<protein>
    <recommendedName>
        <fullName evidence="3">Phage-related protein</fullName>
    </recommendedName>
</protein>
<proteinExistence type="predicted"/>
<name>A0A6V7FHF7_9XANT</name>
<evidence type="ECO:0000256" key="1">
    <source>
        <dbReference type="SAM" id="MobiDB-lite"/>
    </source>
</evidence>
<dbReference type="EMBL" id="LR828254">
    <property type="protein sequence ID" value="CAD0362961.1"/>
    <property type="molecule type" value="Genomic_DNA"/>
</dbReference>
<dbReference type="Pfam" id="PF05973">
    <property type="entry name" value="Gp49"/>
    <property type="match status" value="1"/>
</dbReference>
<dbReference type="EMBL" id="LR828254">
    <property type="protein sequence ID" value="CAD0362958.1"/>
    <property type="molecule type" value="Genomic_DNA"/>
</dbReference>
<sequence>MYDSDSSSNPAGQVRQIIIGKAQLKELAAFPKSIRNQFLRSLEMVEVGLVPALEHEKLKAAGKGVIELKIKGSPAYRCMYVIRKNGDVVVLHSTRKTTEGQDRKLVGTTSERLKQLGPDR</sequence>
<gene>
    <name evidence="2" type="ORF">CFBP8129_46600</name>
</gene>
<geneLocation type="plasmid" evidence="2">
    <name>CFBP8129_p211</name>
</geneLocation>
<keyword evidence="2" id="KW-0614">Plasmid</keyword>
<evidence type="ECO:0008006" key="3">
    <source>
        <dbReference type="Google" id="ProtNLM"/>
    </source>
</evidence>
<organism evidence="2">
    <name type="scientific">Xanthomonas hortorum pv. gardneri</name>
    <dbReference type="NCBI Taxonomy" id="2754056"/>
    <lineage>
        <taxon>Bacteria</taxon>
        <taxon>Pseudomonadati</taxon>
        <taxon>Pseudomonadota</taxon>
        <taxon>Gammaproteobacteria</taxon>
        <taxon>Lysobacterales</taxon>
        <taxon>Lysobacteraceae</taxon>
        <taxon>Xanthomonas</taxon>
    </lineage>
</organism>
<dbReference type="InterPro" id="IPR009241">
    <property type="entry name" value="HigB-like"/>
</dbReference>
<dbReference type="RefSeq" id="WP_052758891.1">
    <property type="nucleotide sequence ID" value="NZ_CP018729.1"/>
</dbReference>
<dbReference type="AlphaFoldDB" id="A0A6V7FHF7"/>
<reference evidence="2" key="1">
    <citation type="submission" date="2020-07" db="EMBL/GenBank/DDBJ databases">
        <authorList>
            <person name="Pothier F. J."/>
        </authorList>
    </citation>
    <scope>NUCLEOTIDE SEQUENCE [LARGE SCALE GENOMIC DNA]</scope>
    <source>
        <plasmid evidence="2">CFBP8129_p211</plasmid>
    </source>
</reference>